<evidence type="ECO:0000313" key="3">
    <source>
        <dbReference type="Proteomes" id="UP000256964"/>
    </source>
</evidence>
<organism evidence="2 3">
    <name type="scientific">Lentinus brumalis</name>
    <dbReference type="NCBI Taxonomy" id="2498619"/>
    <lineage>
        <taxon>Eukaryota</taxon>
        <taxon>Fungi</taxon>
        <taxon>Dikarya</taxon>
        <taxon>Basidiomycota</taxon>
        <taxon>Agaricomycotina</taxon>
        <taxon>Agaricomycetes</taxon>
        <taxon>Polyporales</taxon>
        <taxon>Polyporaceae</taxon>
        <taxon>Lentinus</taxon>
    </lineage>
</organism>
<feature type="compositionally biased region" description="Low complexity" evidence="1">
    <location>
        <begin position="1"/>
        <end position="15"/>
    </location>
</feature>
<dbReference type="OrthoDB" id="2755874at2759"/>
<evidence type="ECO:0000313" key="2">
    <source>
        <dbReference type="EMBL" id="RDX43880.1"/>
    </source>
</evidence>
<reference evidence="2 3" key="1">
    <citation type="journal article" date="2018" name="Biotechnol. Biofuels">
        <title>Integrative visual omics of the white-rot fungus Polyporus brumalis exposes the biotechnological potential of its oxidative enzymes for delignifying raw plant biomass.</title>
        <authorList>
            <person name="Miyauchi S."/>
            <person name="Rancon A."/>
            <person name="Drula E."/>
            <person name="Hage H."/>
            <person name="Chaduli D."/>
            <person name="Favel A."/>
            <person name="Grisel S."/>
            <person name="Henrissat B."/>
            <person name="Herpoel-Gimbert I."/>
            <person name="Ruiz-Duenas F.J."/>
            <person name="Chevret D."/>
            <person name="Hainaut M."/>
            <person name="Lin J."/>
            <person name="Wang M."/>
            <person name="Pangilinan J."/>
            <person name="Lipzen A."/>
            <person name="Lesage-Meessen L."/>
            <person name="Navarro D."/>
            <person name="Riley R."/>
            <person name="Grigoriev I.V."/>
            <person name="Zhou S."/>
            <person name="Raouche S."/>
            <person name="Rosso M.N."/>
        </authorList>
    </citation>
    <scope>NUCLEOTIDE SEQUENCE [LARGE SCALE GENOMIC DNA]</scope>
    <source>
        <strain evidence="2 3">BRFM 1820</strain>
    </source>
</reference>
<gene>
    <name evidence="2" type="ORF">OH76DRAFT_1487547</name>
</gene>
<feature type="compositionally biased region" description="Pro residues" evidence="1">
    <location>
        <begin position="16"/>
        <end position="27"/>
    </location>
</feature>
<protein>
    <submittedName>
        <fullName evidence="2">Uncharacterized protein</fullName>
    </submittedName>
</protein>
<proteinExistence type="predicted"/>
<feature type="region of interest" description="Disordered" evidence="1">
    <location>
        <begin position="1"/>
        <end position="29"/>
    </location>
</feature>
<accession>A0A371CUF4</accession>
<name>A0A371CUF4_9APHY</name>
<dbReference type="EMBL" id="KZ857458">
    <property type="protein sequence ID" value="RDX43880.1"/>
    <property type="molecule type" value="Genomic_DNA"/>
</dbReference>
<dbReference type="AlphaFoldDB" id="A0A371CUF4"/>
<dbReference type="Proteomes" id="UP000256964">
    <property type="component" value="Unassembled WGS sequence"/>
</dbReference>
<keyword evidence="3" id="KW-1185">Reference proteome</keyword>
<sequence length="156" mass="17744">MPTLRASQLATASSTPTPPRAPEPKPLPQGETVTRALAVKVDDECIDRWREILYDDFFPGKRSEMTPEQLRRAVSTPSTVDYMASQVYARFPNIPRLERACLLAACPKWRWLYVFKDNSSPEAYHAPIDPEDIRAVKEFLGVKKQGAKWYGVIQHV</sequence>
<evidence type="ECO:0000256" key="1">
    <source>
        <dbReference type="SAM" id="MobiDB-lite"/>
    </source>
</evidence>